<keyword evidence="6" id="KW-0411">Iron-sulfur</keyword>
<dbReference type="GO" id="GO:0006120">
    <property type="term" value="P:mitochondrial electron transport, NADH to ubiquinone"/>
    <property type="evidence" value="ECO:0007669"/>
    <property type="project" value="UniProtKB-ARBA"/>
</dbReference>
<reference evidence="10" key="1">
    <citation type="journal article" date="2020" name="Stud. Mycol.">
        <title>101 Dothideomycetes genomes: a test case for predicting lifestyles and emergence of pathogens.</title>
        <authorList>
            <person name="Haridas S."/>
            <person name="Albert R."/>
            <person name="Binder M."/>
            <person name="Bloem J."/>
            <person name="Labutti K."/>
            <person name="Salamov A."/>
            <person name="Andreopoulos B."/>
            <person name="Baker S."/>
            <person name="Barry K."/>
            <person name="Bills G."/>
            <person name="Bluhm B."/>
            <person name="Cannon C."/>
            <person name="Castanera R."/>
            <person name="Culley D."/>
            <person name="Daum C."/>
            <person name="Ezra D."/>
            <person name="Gonzalez J."/>
            <person name="Henrissat B."/>
            <person name="Kuo A."/>
            <person name="Liang C."/>
            <person name="Lipzen A."/>
            <person name="Lutzoni F."/>
            <person name="Magnuson J."/>
            <person name="Mondo S."/>
            <person name="Nolan M."/>
            <person name="Ohm R."/>
            <person name="Pangilinan J."/>
            <person name="Park H.-J."/>
            <person name="Ramirez L."/>
            <person name="Alfaro M."/>
            <person name="Sun H."/>
            <person name="Tritt A."/>
            <person name="Yoshinaga Y."/>
            <person name="Zwiers L.-H."/>
            <person name="Turgeon B."/>
            <person name="Goodwin S."/>
            <person name="Spatafora J."/>
            <person name="Crous P."/>
            <person name="Grigoriev I."/>
        </authorList>
    </citation>
    <scope>NUCLEOTIDE SEQUENCE</scope>
    <source>
        <strain evidence="10">CBS 130266</strain>
    </source>
</reference>
<comment type="similarity">
    <text evidence="1">Belongs to the complex I 24 kDa subunit family.</text>
</comment>
<evidence type="ECO:0000313" key="10">
    <source>
        <dbReference type="EMBL" id="KAF2416522.1"/>
    </source>
</evidence>
<dbReference type="Gene3D" id="3.40.30.10">
    <property type="entry name" value="Glutaredoxin"/>
    <property type="match status" value="1"/>
</dbReference>
<dbReference type="FunFam" id="3.40.30.10:FF:000022">
    <property type="entry name" value="NADH dehydrogenase flavoprotein 2, mitochondrial"/>
    <property type="match status" value="1"/>
</dbReference>
<proteinExistence type="inferred from homology"/>
<comment type="cofactor">
    <cofactor evidence="8">
        <name>[2Fe-2S] cluster</name>
        <dbReference type="ChEBI" id="CHEBI:190135"/>
    </cofactor>
</comment>
<dbReference type="OrthoDB" id="10254187at2759"/>
<dbReference type="InterPro" id="IPR041921">
    <property type="entry name" value="NuoE_N"/>
</dbReference>
<dbReference type="GO" id="GO:1902494">
    <property type="term" value="C:catalytic complex"/>
    <property type="evidence" value="ECO:0007669"/>
    <property type="project" value="UniProtKB-ARBA"/>
</dbReference>
<evidence type="ECO:0000256" key="7">
    <source>
        <dbReference type="ARBA" id="ARBA00023027"/>
    </source>
</evidence>
<dbReference type="InterPro" id="IPR042128">
    <property type="entry name" value="NuoE_dom"/>
</dbReference>
<evidence type="ECO:0000256" key="1">
    <source>
        <dbReference type="ARBA" id="ARBA00010643"/>
    </source>
</evidence>
<dbReference type="CDD" id="cd03064">
    <property type="entry name" value="TRX_Fd_NuoE"/>
    <property type="match status" value="1"/>
</dbReference>
<dbReference type="InterPro" id="IPR036249">
    <property type="entry name" value="Thioredoxin-like_sf"/>
</dbReference>
<keyword evidence="3" id="KW-0479">Metal-binding</keyword>
<accession>A0A9P4NDZ2</accession>
<dbReference type="AlphaFoldDB" id="A0A9P4NDZ2"/>
<dbReference type="Pfam" id="PF01257">
    <property type="entry name" value="2Fe-2S_thioredx"/>
    <property type="match status" value="1"/>
</dbReference>
<dbReference type="SUPFAM" id="SSF52833">
    <property type="entry name" value="Thioredoxin-like"/>
    <property type="match status" value="1"/>
</dbReference>
<evidence type="ECO:0000256" key="6">
    <source>
        <dbReference type="ARBA" id="ARBA00023014"/>
    </source>
</evidence>
<organism evidence="10 11">
    <name type="scientific">Tothia fuscella</name>
    <dbReference type="NCBI Taxonomy" id="1048955"/>
    <lineage>
        <taxon>Eukaryota</taxon>
        <taxon>Fungi</taxon>
        <taxon>Dikarya</taxon>
        <taxon>Ascomycota</taxon>
        <taxon>Pezizomycotina</taxon>
        <taxon>Dothideomycetes</taxon>
        <taxon>Pleosporomycetidae</taxon>
        <taxon>Venturiales</taxon>
        <taxon>Cylindrosympodiaceae</taxon>
        <taxon>Tothia</taxon>
    </lineage>
</organism>
<keyword evidence="2" id="KW-0001">2Fe-2S</keyword>
<dbReference type="GO" id="GO:0005743">
    <property type="term" value="C:mitochondrial inner membrane"/>
    <property type="evidence" value="ECO:0007669"/>
    <property type="project" value="UniProtKB-ARBA"/>
</dbReference>
<evidence type="ECO:0000256" key="5">
    <source>
        <dbReference type="ARBA" id="ARBA00023004"/>
    </source>
</evidence>
<comment type="caution">
    <text evidence="10">The sequence shown here is derived from an EMBL/GenBank/DDBJ whole genome shotgun (WGS) entry which is preliminary data.</text>
</comment>
<evidence type="ECO:0000256" key="8">
    <source>
        <dbReference type="ARBA" id="ARBA00034078"/>
    </source>
</evidence>
<gene>
    <name evidence="10" type="ORF">EJ08DRAFT_600470</name>
</gene>
<dbReference type="PANTHER" id="PTHR10371">
    <property type="entry name" value="NADH DEHYDROGENASE UBIQUINONE FLAVOPROTEIN 2, MITOCHONDRIAL"/>
    <property type="match status" value="1"/>
</dbReference>
<keyword evidence="4" id="KW-1278">Translocase</keyword>
<name>A0A9P4NDZ2_9PEZI</name>
<dbReference type="FunFam" id="1.10.10.1590:FF:000001">
    <property type="entry name" value="NADH-quinone oxidoreductase subunit E"/>
    <property type="match status" value="1"/>
</dbReference>
<dbReference type="PROSITE" id="PS01099">
    <property type="entry name" value="COMPLEX1_24K"/>
    <property type="match status" value="1"/>
</dbReference>
<dbReference type="PANTHER" id="PTHR10371:SF3">
    <property type="entry name" value="NADH DEHYDROGENASE [UBIQUINONE] FLAVOPROTEIN 2, MITOCHONDRIAL"/>
    <property type="match status" value="1"/>
</dbReference>
<dbReference type="Gene3D" id="1.10.10.1590">
    <property type="entry name" value="NADH-quinone oxidoreductase subunit E"/>
    <property type="match status" value="1"/>
</dbReference>
<evidence type="ECO:0000256" key="9">
    <source>
        <dbReference type="SAM" id="MobiDB-lite"/>
    </source>
</evidence>
<dbReference type="GO" id="GO:0098796">
    <property type="term" value="C:membrane protein complex"/>
    <property type="evidence" value="ECO:0007669"/>
    <property type="project" value="UniProtKB-ARBA"/>
</dbReference>
<protein>
    <submittedName>
        <fullName evidence="10">Uncharacterized protein</fullName>
    </submittedName>
</protein>
<dbReference type="EMBL" id="MU007157">
    <property type="protein sequence ID" value="KAF2416522.1"/>
    <property type="molecule type" value="Genomic_DNA"/>
</dbReference>
<evidence type="ECO:0000256" key="3">
    <source>
        <dbReference type="ARBA" id="ARBA00022723"/>
    </source>
</evidence>
<evidence type="ECO:0000256" key="2">
    <source>
        <dbReference type="ARBA" id="ARBA00022714"/>
    </source>
</evidence>
<dbReference type="InterPro" id="IPR002023">
    <property type="entry name" value="NuoE-like"/>
</dbReference>
<dbReference type="Proteomes" id="UP000800235">
    <property type="component" value="Unassembled WGS sequence"/>
</dbReference>
<feature type="region of interest" description="Disordered" evidence="9">
    <location>
        <begin position="217"/>
        <end position="242"/>
    </location>
</feature>
<dbReference type="GO" id="GO:0051537">
    <property type="term" value="F:2 iron, 2 sulfur cluster binding"/>
    <property type="evidence" value="ECO:0007669"/>
    <property type="project" value="UniProtKB-KW"/>
</dbReference>
<keyword evidence="7" id="KW-0520">NAD</keyword>
<keyword evidence="11" id="KW-1185">Reference proteome</keyword>
<keyword evidence="5" id="KW-0408">Iron</keyword>
<evidence type="ECO:0000256" key="4">
    <source>
        <dbReference type="ARBA" id="ARBA00022967"/>
    </source>
</evidence>
<feature type="compositionally biased region" description="Gly residues" evidence="9">
    <location>
        <begin position="218"/>
        <end position="230"/>
    </location>
</feature>
<dbReference type="GO" id="GO:0016491">
    <property type="term" value="F:oxidoreductase activity"/>
    <property type="evidence" value="ECO:0007669"/>
    <property type="project" value="InterPro"/>
</dbReference>
<dbReference type="GO" id="GO:0046872">
    <property type="term" value="F:metal ion binding"/>
    <property type="evidence" value="ECO:0007669"/>
    <property type="project" value="UniProtKB-KW"/>
</dbReference>
<dbReference type="NCBIfam" id="TIGR01958">
    <property type="entry name" value="nuoE_fam"/>
    <property type="match status" value="1"/>
</dbReference>
<evidence type="ECO:0000313" key="11">
    <source>
        <dbReference type="Proteomes" id="UP000800235"/>
    </source>
</evidence>
<dbReference type="GO" id="GO:0008137">
    <property type="term" value="F:NADH dehydrogenase (ubiquinone) activity"/>
    <property type="evidence" value="ECO:0007669"/>
    <property type="project" value="UniProtKB-ARBA"/>
</dbReference>
<sequence>MASKLSPLRLRPALRSFQCSYRPPIRTFTAAPRLHSESLFVHRDSPENNPSIPFKFTAQNERLIKEILARYPSQYKKAAVMPLLDLGQRQHGFTSISVMNEVGRILEMPPMRVYEVATFYTMYNRTPVGRFHVQCCTTTPCMLRDSDSIMKAIQDHLGIHHGETTMDGLFTFTEVECLGACANAPMVQINDDYYEDLTYETTVSLLKALQNAAEKTGASGGAAGLPGEAGKGSVTGDDRNVKSGNEINKQGREYVAEGVKLPTPGPLSGRASCEPAAGLTTLTTLDGYDFKSLLRKDDAIPAMKE</sequence>